<evidence type="ECO:0000313" key="3">
    <source>
        <dbReference type="Proteomes" id="UP001142055"/>
    </source>
</evidence>
<feature type="compositionally biased region" description="Polar residues" evidence="1">
    <location>
        <begin position="1"/>
        <end position="11"/>
    </location>
</feature>
<dbReference type="Proteomes" id="UP001142055">
    <property type="component" value="Chromosome 3"/>
</dbReference>
<gene>
    <name evidence="2" type="ORF">RDWZM_008165</name>
</gene>
<organism evidence="2 3">
    <name type="scientific">Blomia tropicalis</name>
    <name type="common">Mite</name>
    <dbReference type="NCBI Taxonomy" id="40697"/>
    <lineage>
        <taxon>Eukaryota</taxon>
        <taxon>Metazoa</taxon>
        <taxon>Ecdysozoa</taxon>
        <taxon>Arthropoda</taxon>
        <taxon>Chelicerata</taxon>
        <taxon>Arachnida</taxon>
        <taxon>Acari</taxon>
        <taxon>Acariformes</taxon>
        <taxon>Sarcoptiformes</taxon>
        <taxon>Astigmata</taxon>
        <taxon>Glycyphagoidea</taxon>
        <taxon>Echimyopodidae</taxon>
        <taxon>Blomia</taxon>
    </lineage>
</organism>
<keyword evidence="3" id="KW-1185">Reference proteome</keyword>
<feature type="non-terminal residue" evidence="2">
    <location>
        <position position="1"/>
    </location>
</feature>
<dbReference type="EMBL" id="JAPWDV010000003">
    <property type="protein sequence ID" value="KAJ6217008.1"/>
    <property type="molecule type" value="Genomic_DNA"/>
</dbReference>
<evidence type="ECO:0000256" key="1">
    <source>
        <dbReference type="SAM" id="MobiDB-lite"/>
    </source>
</evidence>
<comment type="caution">
    <text evidence="2">The sequence shown here is derived from an EMBL/GenBank/DDBJ whole genome shotgun (WGS) entry which is preliminary data.</text>
</comment>
<proteinExistence type="predicted"/>
<evidence type="ECO:0000313" key="2">
    <source>
        <dbReference type="EMBL" id="KAJ6217008.1"/>
    </source>
</evidence>
<dbReference type="AlphaFoldDB" id="A0A9Q0LYU7"/>
<sequence>QMSKSASSTRYATEHHWPRPAVERPTIERKYGHEMNEQNEPMDRYRSWPNLC</sequence>
<accession>A0A9Q0LYU7</accession>
<reference evidence="2" key="1">
    <citation type="submission" date="2022-12" db="EMBL/GenBank/DDBJ databases">
        <title>Genome assemblies of Blomia tropicalis.</title>
        <authorList>
            <person name="Cui Y."/>
        </authorList>
    </citation>
    <scope>NUCLEOTIDE SEQUENCE</scope>
    <source>
        <tissue evidence="2">Adult mites</tissue>
    </source>
</reference>
<feature type="compositionally biased region" description="Basic and acidic residues" evidence="1">
    <location>
        <begin position="12"/>
        <end position="46"/>
    </location>
</feature>
<feature type="region of interest" description="Disordered" evidence="1">
    <location>
        <begin position="1"/>
        <end position="52"/>
    </location>
</feature>
<protein>
    <submittedName>
        <fullName evidence="2">Uncharacterized protein</fullName>
    </submittedName>
</protein>
<name>A0A9Q0LYU7_BLOTA</name>